<keyword evidence="2" id="KW-1185">Reference proteome</keyword>
<dbReference type="RefSeq" id="WP_092723950.1">
    <property type="nucleotide sequence ID" value="NZ_FNNO01000008.1"/>
</dbReference>
<dbReference type="AlphaFoldDB" id="A0A8X8LBN5"/>
<accession>A0A8X8LBN5</accession>
<gene>
    <name evidence="1" type="ORF">SAMN05444410_108125</name>
</gene>
<sequence>MQVNLRSFKQRVRHNQRSFRRFLTKIEKNPPRHLDKIAEAIDAEVWQEVDCLSCANCCKTMSPTFNNKDIKRIAAHLEMSTDEFKEKWLYFDKADGDWMNVKQPCQFLDLRTNMCSIYEVRPDDCAGFPHLKKKKMTDYIHVHKQNVAYCPATFKMVEKMMAKL</sequence>
<dbReference type="EMBL" id="FNNO01000008">
    <property type="protein sequence ID" value="SDX04411.1"/>
    <property type="molecule type" value="Genomic_DNA"/>
</dbReference>
<protein>
    <recommendedName>
        <fullName evidence="3">Zinc-or iron-chelating domain-containing protein</fullName>
    </recommendedName>
</protein>
<dbReference type="PANTHER" id="PTHR35866">
    <property type="entry name" value="PUTATIVE-RELATED"/>
    <property type="match status" value="1"/>
</dbReference>
<dbReference type="InterPro" id="IPR005358">
    <property type="entry name" value="Puta_zinc/iron-chelating_dom"/>
</dbReference>
<comment type="caution">
    <text evidence="1">The sequence shown here is derived from an EMBL/GenBank/DDBJ whole genome shotgun (WGS) entry which is preliminary data.</text>
</comment>
<reference evidence="1 2" key="1">
    <citation type="submission" date="2016-10" db="EMBL/GenBank/DDBJ databases">
        <authorList>
            <person name="Varghese N."/>
            <person name="Submissions S."/>
        </authorList>
    </citation>
    <scope>NUCLEOTIDE SEQUENCE [LARGE SCALE GENOMIC DNA]</scope>
    <source>
        <strain evidence="1 2">DSM 25353</strain>
    </source>
</reference>
<dbReference type="Pfam" id="PF03692">
    <property type="entry name" value="CxxCxxCC"/>
    <property type="match status" value="1"/>
</dbReference>
<dbReference type="Proteomes" id="UP000198711">
    <property type="component" value="Unassembled WGS sequence"/>
</dbReference>
<proteinExistence type="predicted"/>
<name>A0A8X8LBN5_9BACT</name>
<evidence type="ECO:0000313" key="2">
    <source>
        <dbReference type="Proteomes" id="UP000198711"/>
    </source>
</evidence>
<dbReference type="PANTHER" id="PTHR35866:SF1">
    <property type="entry name" value="YKGJ FAMILY CYSTEINE CLUSTER PROTEIN"/>
    <property type="match status" value="1"/>
</dbReference>
<organism evidence="1 2">
    <name type="scientific">Hydrobacter penzbergensis</name>
    <dbReference type="NCBI Taxonomy" id="1235997"/>
    <lineage>
        <taxon>Bacteria</taxon>
        <taxon>Pseudomonadati</taxon>
        <taxon>Bacteroidota</taxon>
        <taxon>Chitinophagia</taxon>
        <taxon>Chitinophagales</taxon>
        <taxon>Chitinophagaceae</taxon>
        <taxon>Hydrobacter</taxon>
    </lineage>
</organism>
<evidence type="ECO:0008006" key="3">
    <source>
        <dbReference type="Google" id="ProtNLM"/>
    </source>
</evidence>
<evidence type="ECO:0000313" key="1">
    <source>
        <dbReference type="EMBL" id="SDX04411.1"/>
    </source>
</evidence>